<reference evidence="4" key="1">
    <citation type="submission" date="2016-11" db="EMBL/GenBank/DDBJ databases">
        <authorList>
            <person name="Varghese N."/>
            <person name="Submissions S."/>
        </authorList>
    </citation>
    <scope>NUCLEOTIDE SEQUENCE [LARGE SCALE GENOMIC DNA]</scope>
    <source>
        <strain evidence="4">DSM 29327</strain>
    </source>
</reference>
<dbReference type="OrthoDB" id="7522752at2"/>
<evidence type="ECO:0000259" key="2">
    <source>
        <dbReference type="Pfam" id="PF13400"/>
    </source>
</evidence>
<dbReference type="InterPro" id="IPR028087">
    <property type="entry name" value="Tad_N"/>
</dbReference>
<evidence type="ECO:0000313" key="4">
    <source>
        <dbReference type="Proteomes" id="UP000184191"/>
    </source>
</evidence>
<dbReference type="SUPFAM" id="SSF53300">
    <property type="entry name" value="vWA-like"/>
    <property type="match status" value="1"/>
</dbReference>
<dbReference type="Gene3D" id="3.40.50.410">
    <property type="entry name" value="von Willebrand factor, type A domain"/>
    <property type="match status" value="1"/>
</dbReference>
<dbReference type="STRING" id="1054996.SAMN05444414_10354"/>
<keyword evidence="1" id="KW-1133">Transmembrane helix</keyword>
<name>A0A1M6WR19_9RHOB</name>
<gene>
    <name evidence="3" type="ORF">SAMN05444414_10354</name>
</gene>
<dbReference type="Proteomes" id="UP000184191">
    <property type="component" value="Unassembled WGS sequence"/>
</dbReference>
<evidence type="ECO:0000256" key="1">
    <source>
        <dbReference type="SAM" id="Phobius"/>
    </source>
</evidence>
<keyword evidence="4" id="KW-1185">Reference proteome</keyword>
<feature type="transmembrane region" description="Helical" evidence="1">
    <location>
        <begin position="37"/>
        <end position="56"/>
    </location>
</feature>
<keyword evidence="1" id="KW-0812">Transmembrane</keyword>
<organism evidence="3 4">
    <name type="scientific">Roseovarius marisflavi</name>
    <dbReference type="NCBI Taxonomy" id="1054996"/>
    <lineage>
        <taxon>Bacteria</taxon>
        <taxon>Pseudomonadati</taxon>
        <taxon>Pseudomonadota</taxon>
        <taxon>Alphaproteobacteria</taxon>
        <taxon>Rhodobacterales</taxon>
        <taxon>Roseobacteraceae</taxon>
        <taxon>Roseovarius</taxon>
    </lineage>
</organism>
<dbReference type="Pfam" id="PF13400">
    <property type="entry name" value="Tad"/>
    <property type="match status" value="1"/>
</dbReference>
<dbReference type="InterPro" id="IPR036465">
    <property type="entry name" value="vWFA_dom_sf"/>
</dbReference>
<protein>
    <submittedName>
        <fullName evidence="3">Putative Flp pilus-assembly TadE/G-like</fullName>
    </submittedName>
</protein>
<keyword evidence="1" id="KW-0472">Membrane</keyword>
<sequence>MLIKYNKRPGSDAARHNEQNHLPAWATRFMREEDGTVTILAFFIAVTFLIMGGIAIDAMRHEMERSSLQATLDGAVLTAASAKNKSEARSAIEDYVTKHGKIDYLSPEQDGEITAMLDNASITARGQNTLETYLLKMSGVKTLSVAASSTAEVNIPKLEGILVLDLSATMKGSKLVNLQKGAREFVEFSLDGRTPGSVVLSIVPFSSSVSPPESIYNALAVDDRHDYTTCLEFKDNDYTHATLTSGSSSLSSGIPASQMVYTSLSGGFGADSLDLTQQSCFNEAAMRILPYSTSAAELYAKIDGLDGKVDGTYGSYLDPAVDGLGAAGDSSGNDGMNWGAALLDPTFRQVTSSMINAGTLAPLLANVPVDYDDPNTNKVIIFMSDGVNTPTTKFDLDPPKFRGTASNLYEVVSTTSKVDYAFNIKNVNDKKTGADAESVCGHPRWECVYEGDDALDSVYFLYSPITGEYYSIDSASNGEPKMYTASEFNNLSLTMPGYIETIQLDWEEAWGLMSPDYYGKITGDWSAWNDYYSEENVTVAHKNTLMQSVCSATKTEGVIVYTIGFEVNDAAERELIKCATSKSHYYHATGGSIITAFGSIAANIRNLRLSQ</sequence>
<feature type="domain" description="Putative Flp pilus-assembly TadG-like N-terminal" evidence="2">
    <location>
        <begin position="35"/>
        <end position="82"/>
    </location>
</feature>
<dbReference type="AlphaFoldDB" id="A0A1M6WR19"/>
<accession>A0A1M6WR19</accession>
<evidence type="ECO:0000313" key="3">
    <source>
        <dbReference type="EMBL" id="SHK96116.1"/>
    </source>
</evidence>
<proteinExistence type="predicted"/>
<dbReference type="EMBL" id="FRBN01000003">
    <property type="protein sequence ID" value="SHK96116.1"/>
    <property type="molecule type" value="Genomic_DNA"/>
</dbReference>